<dbReference type="GO" id="GO:0015074">
    <property type="term" value="P:DNA integration"/>
    <property type="evidence" value="ECO:0007669"/>
    <property type="project" value="InterPro"/>
</dbReference>
<dbReference type="InterPro" id="IPR009057">
    <property type="entry name" value="Homeodomain-like_sf"/>
</dbReference>
<dbReference type="GO" id="GO:0004803">
    <property type="term" value="F:transposase activity"/>
    <property type="evidence" value="ECO:0007669"/>
    <property type="project" value="TreeGrafter"/>
</dbReference>
<dbReference type="EMBL" id="JABAGR010000002">
    <property type="protein sequence ID" value="NMF25203.1"/>
    <property type="molecule type" value="Genomic_DNA"/>
</dbReference>
<dbReference type="NCBIfam" id="NF033563">
    <property type="entry name" value="transpos_IS30"/>
    <property type="match status" value="1"/>
</dbReference>
<dbReference type="GO" id="GO:0003676">
    <property type="term" value="F:nucleic acid binding"/>
    <property type="evidence" value="ECO:0007669"/>
    <property type="project" value="InterPro"/>
</dbReference>
<dbReference type="InterPro" id="IPR001584">
    <property type="entry name" value="Integrase_cat-core"/>
</dbReference>
<protein>
    <submittedName>
        <fullName evidence="4">IS30 family transposase</fullName>
    </submittedName>
</protein>
<gene>
    <name evidence="4" type="ORF">HF885_01920</name>
</gene>
<dbReference type="Proteomes" id="UP000565613">
    <property type="component" value="Unassembled WGS sequence"/>
</dbReference>
<feature type="region of interest" description="Disordered" evidence="2">
    <location>
        <begin position="55"/>
        <end position="82"/>
    </location>
</feature>
<dbReference type="GO" id="GO:0005829">
    <property type="term" value="C:cytosol"/>
    <property type="evidence" value="ECO:0007669"/>
    <property type="project" value="TreeGrafter"/>
</dbReference>
<evidence type="ECO:0000313" key="5">
    <source>
        <dbReference type="Proteomes" id="UP000565613"/>
    </source>
</evidence>
<evidence type="ECO:0000259" key="3">
    <source>
        <dbReference type="PROSITE" id="PS50994"/>
    </source>
</evidence>
<dbReference type="SUPFAM" id="SSF53098">
    <property type="entry name" value="Ribonuclease H-like"/>
    <property type="match status" value="1"/>
</dbReference>
<sequence length="343" mass="38690">MVLANSHEEAAMDRYDHLSITEREDIMLLWRDGEGVSQIAREIGRDKSTVSREIRRNGWANPRTDRPSYRASTAQRRADERRARCRRPRLLDDPGTRALVARLVRDERWSPEQVAGRLAREDPARSVSDTTTCRAIARGDLDREMPGGRAARRFLRHRGRRRHASGEPRGAYGVHVTHEMSERPPVVARRSRIGDWEGDTVAGREGGACLVTQVDRRSGHLVGGKAAHKTSTEVGGVTMGSLAGMVVRTVTVDRGSEFACAASLQEGLGAPVYFCDSHQPWQKGTNENTNGLLRDWFPKGRSLDDVTDEEVREAYDSLNHRPRKRLAWRCPCEVYFHRSLHLL</sequence>
<dbReference type="PANTHER" id="PTHR10948">
    <property type="entry name" value="TRANSPOSASE"/>
    <property type="match status" value="1"/>
</dbReference>
<dbReference type="Gene3D" id="3.30.420.10">
    <property type="entry name" value="Ribonuclease H-like superfamily/Ribonuclease H"/>
    <property type="match status" value="1"/>
</dbReference>
<dbReference type="InterPro" id="IPR053392">
    <property type="entry name" value="Transposase_IS30-like"/>
</dbReference>
<organism evidence="4 5">
    <name type="scientific">Parafannyhessea umbonata</name>
    <dbReference type="NCBI Taxonomy" id="604330"/>
    <lineage>
        <taxon>Bacteria</taxon>
        <taxon>Bacillati</taxon>
        <taxon>Actinomycetota</taxon>
        <taxon>Coriobacteriia</taxon>
        <taxon>Coriobacteriales</taxon>
        <taxon>Atopobiaceae</taxon>
        <taxon>Parafannyhessea</taxon>
    </lineage>
</organism>
<dbReference type="PANTHER" id="PTHR10948:SF23">
    <property type="entry name" value="TRANSPOSASE INSI FOR INSERTION SEQUENCE ELEMENT IS30A-RELATED"/>
    <property type="match status" value="1"/>
</dbReference>
<evidence type="ECO:0000313" key="4">
    <source>
        <dbReference type="EMBL" id="NMF25203.1"/>
    </source>
</evidence>
<reference evidence="4 5" key="1">
    <citation type="submission" date="2020-04" db="EMBL/GenBank/DDBJ databases">
        <authorList>
            <person name="Hitch T.C.A."/>
            <person name="Wylensek D."/>
            <person name="Clavel T."/>
        </authorList>
    </citation>
    <scope>NUCLEOTIDE SEQUENCE [LARGE SCALE GENOMIC DNA]</scope>
    <source>
        <strain evidence="4 5">105184</strain>
    </source>
</reference>
<dbReference type="AlphaFoldDB" id="A0A7X9T972"/>
<evidence type="ECO:0000256" key="2">
    <source>
        <dbReference type="SAM" id="MobiDB-lite"/>
    </source>
</evidence>
<feature type="domain" description="Integrase catalytic" evidence="3">
    <location>
        <begin position="180"/>
        <end position="339"/>
    </location>
</feature>
<dbReference type="InterPro" id="IPR051917">
    <property type="entry name" value="Transposase-Integrase"/>
</dbReference>
<dbReference type="InterPro" id="IPR025246">
    <property type="entry name" value="IS30-like_HTH"/>
</dbReference>
<keyword evidence="1" id="KW-0233">DNA recombination</keyword>
<dbReference type="GO" id="GO:0006310">
    <property type="term" value="P:DNA recombination"/>
    <property type="evidence" value="ECO:0007669"/>
    <property type="project" value="UniProtKB-KW"/>
</dbReference>
<comment type="caution">
    <text evidence="4">The sequence shown here is derived from an EMBL/GenBank/DDBJ whole genome shotgun (WGS) entry which is preliminary data.</text>
</comment>
<evidence type="ECO:0000256" key="1">
    <source>
        <dbReference type="ARBA" id="ARBA00023172"/>
    </source>
</evidence>
<dbReference type="InterPro" id="IPR036397">
    <property type="entry name" value="RNaseH_sf"/>
</dbReference>
<accession>A0A7X9T972</accession>
<dbReference type="Pfam" id="PF13936">
    <property type="entry name" value="HTH_38"/>
    <property type="match status" value="1"/>
</dbReference>
<dbReference type="GO" id="GO:0032196">
    <property type="term" value="P:transposition"/>
    <property type="evidence" value="ECO:0007669"/>
    <property type="project" value="TreeGrafter"/>
</dbReference>
<dbReference type="InterPro" id="IPR012337">
    <property type="entry name" value="RNaseH-like_sf"/>
</dbReference>
<name>A0A7X9T972_9ACTN</name>
<dbReference type="PROSITE" id="PS50994">
    <property type="entry name" value="INTEGRASE"/>
    <property type="match status" value="1"/>
</dbReference>
<dbReference type="SUPFAM" id="SSF46689">
    <property type="entry name" value="Homeodomain-like"/>
    <property type="match status" value="1"/>
</dbReference>
<proteinExistence type="predicted"/>